<reference evidence="2" key="1">
    <citation type="journal article" date="2019" name="Int. J. Syst. Evol. Microbiol.">
        <title>The Global Catalogue of Microorganisms (GCM) 10K type strain sequencing project: providing services to taxonomists for standard genome sequencing and annotation.</title>
        <authorList>
            <consortium name="The Broad Institute Genomics Platform"/>
            <consortium name="The Broad Institute Genome Sequencing Center for Infectious Disease"/>
            <person name="Wu L."/>
            <person name="Ma J."/>
        </authorList>
    </citation>
    <scope>NUCLEOTIDE SEQUENCE [LARGE SCALE GENOMIC DNA]</scope>
    <source>
        <strain evidence="2">JCM 16916</strain>
    </source>
</reference>
<dbReference type="EMBL" id="BAAAZU010000007">
    <property type="protein sequence ID" value="GAA3923940.1"/>
    <property type="molecule type" value="Genomic_DNA"/>
</dbReference>
<dbReference type="Proteomes" id="UP001501727">
    <property type="component" value="Unassembled WGS sequence"/>
</dbReference>
<comment type="caution">
    <text evidence="1">The sequence shown here is derived from an EMBL/GenBank/DDBJ whole genome shotgun (WGS) entry which is preliminary data.</text>
</comment>
<gene>
    <name evidence="1" type="ORF">GCM10022229_17310</name>
</gene>
<evidence type="ECO:0000313" key="1">
    <source>
        <dbReference type="EMBL" id="GAA3923940.1"/>
    </source>
</evidence>
<dbReference type="RefSeq" id="WP_344759586.1">
    <property type="nucleotide sequence ID" value="NZ_BAAAZU010000007.1"/>
</dbReference>
<protein>
    <submittedName>
        <fullName evidence="1">Uncharacterized protein</fullName>
    </submittedName>
</protein>
<accession>A0ABP7MIC6</accession>
<organism evidence="1 2">
    <name type="scientific">Luteimonas lutimaris</name>
    <dbReference type="NCBI Taxonomy" id="698645"/>
    <lineage>
        <taxon>Bacteria</taxon>
        <taxon>Pseudomonadati</taxon>
        <taxon>Pseudomonadota</taxon>
        <taxon>Gammaproteobacteria</taxon>
        <taxon>Lysobacterales</taxon>
        <taxon>Lysobacteraceae</taxon>
        <taxon>Luteimonas</taxon>
    </lineage>
</organism>
<proteinExistence type="predicted"/>
<keyword evidence="2" id="KW-1185">Reference proteome</keyword>
<sequence length="84" mass="9271">MSIDLLQLVLLEPSPSTLDLLYLLDPGDEADAMILESMARMHGVDAMELDPMSDSPHDLLEETSPRAAQLHEIGEGLDSYAWSF</sequence>
<name>A0ABP7MIC6_9GAMM</name>
<evidence type="ECO:0000313" key="2">
    <source>
        <dbReference type="Proteomes" id="UP001501727"/>
    </source>
</evidence>